<sequence length="252" mass="26879">MIVLPAIDLREGRCVRLYQGDYRQTTVYSHDPVAVAQRWQEAGARWLHLVDLDGAAQGQPVNLATVERIRAATTLQIELGGGLRDLTSIEHVLSLGIERVVLGTSAVRQPALLAEALQRWDERIVVGLDARAGLVAVAGWQQTERIAAVELATQLCTLGVARFIYTDIARDGTLGGPNLKALQAMLQVVRQAQPARALIASGGVRSLEDIRSLARLGVEGVIIGKALYTGDVDLTAALACAASCEPMTEAGA</sequence>
<dbReference type="NCBIfam" id="TIGR00007">
    <property type="entry name" value="1-(5-phosphoribosyl)-5-[(5-phosphoribosylamino)methylideneamino]imidazole-4-carboxamide isomerase"/>
    <property type="match status" value="1"/>
</dbReference>
<dbReference type="PANTHER" id="PTHR43090:SF2">
    <property type="entry name" value="1-(5-PHOSPHORIBOSYL)-5-[(5-PHOSPHORIBOSYLAMINO)METHYLIDENEAMINO] IMIDAZOLE-4-CARBOXAMIDE ISOMERASE"/>
    <property type="match status" value="1"/>
</dbReference>
<keyword evidence="16" id="KW-1185">Reference proteome</keyword>
<dbReference type="InterPro" id="IPR013785">
    <property type="entry name" value="Aldolase_TIM"/>
</dbReference>
<dbReference type="InterPro" id="IPR006062">
    <property type="entry name" value="His_biosynth"/>
</dbReference>
<evidence type="ECO:0000256" key="12">
    <source>
        <dbReference type="HAMAP-Rule" id="MF_01014"/>
    </source>
</evidence>
<comment type="caution">
    <text evidence="15">The sequence shown here is derived from an EMBL/GenBank/DDBJ whole genome shotgun (WGS) entry which is preliminary data.</text>
</comment>
<comment type="subcellular location">
    <subcellularLocation>
        <location evidence="2 12 14">Cytoplasm</location>
    </subcellularLocation>
</comment>
<evidence type="ECO:0000256" key="7">
    <source>
        <dbReference type="ARBA" id="ARBA00022490"/>
    </source>
</evidence>
<feature type="active site" description="Proton acceptor" evidence="12">
    <location>
        <position position="8"/>
    </location>
</feature>
<dbReference type="Gene3D" id="3.20.20.70">
    <property type="entry name" value="Aldolase class I"/>
    <property type="match status" value="1"/>
</dbReference>
<evidence type="ECO:0000256" key="3">
    <source>
        <dbReference type="ARBA" id="ARBA00005133"/>
    </source>
</evidence>
<evidence type="ECO:0000256" key="4">
    <source>
        <dbReference type="ARBA" id="ARBA00009667"/>
    </source>
</evidence>
<protein>
    <recommendedName>
        <fullName evidence="6 12">1-(5-phosphoribosyl)-5-[(5-phosphoribosylamino)methylideneamino] imidazole-4-carboxamide isomerase</fullName>
        <ecNumber evidence="5 12">5.3.1.16</ecNumber>
    </recommendedName>
    <alternativeName>
        <fullName evidence="11 12">Phosphoribosylformimino-5-aminoimidazole carboxamide ribotide isomerase</fullName>
    </alternativeName>
</protein>
<dbReference type="HAMAP" id="MF_01014">
    <property type="entry name" value="HisA"/>
    <property type="match status" value="1"/>
</dbReference>
<evidence type="ECO:0000256" key="6">
    <source>
        <dbReference type="ARBA" id="ARBA00018464"/>
    </source>
</evidence>
<evidence type="ECO:0000313" key="16">
    <source>
        <dbReference type="Proteomes" id="UP000248706"/>
    </source>
</evidence>
<accession>A0A328VET1</accession>
<dbReference type="GO" id="GO:0005737">
    <property type="term" value="C:cytoplasm"/>
    <property type="evidence" value="ECO:0007669"/>
    <property type="project" value="UniProtKB-SubCell"/>
</dbReference>
<keyword evidence="10 12" id="KW-0413">Isomerase</keyword>
<evidence type="ECO:0000256" key="14">
    <source>
        <dbReference type="RuleBase" id="RU003658"/>
    </source>
</evidence>
<evidence type="ECO:0000256" key="5">
    <source>
        <dbReference type="ARBA" id="ARBA00012550"/>
    </source>
</evidence>
<dbReference type="Proteomes" id="UP000248706">
    <property type="component" value="Unassembled WGS sequence"/>
</dbReference>
<evidence type="ECO:0000256" key="11">
    <source>
        <dbReference type="ARBA" id="ARBA00030547"/>
    </source>
</evidence>
<comment type="similarity">
    <text evidence="4 12 13">Belongs to the HisA/HisF family.</text>
</comment>
<dbReference type="InterPro" id="IPR023016">
    <property type="entry name" value="HisA/PriA"/>
</dbReference>
<dbReference type="EC" id="5.3.1.16" evidence="5 12"/>
<comment type="catalytic activity">
    <reaction evidence="1 12 14">
        <text>1-(5-phospho-beta-D-ribosyl)-5-[(5-phospho-beta-D-ribosylamino)methylideneamino]imidazole-4-carboxamide = 5-[(5-phospho-1-deoxy-D-ribulos-1-ylimino)methylamino]-1-(5-phospho-beta-D-ribosyl)imidazole-4-carboxamide</text>
        <dbReference type="Rhea" id="RHEA:15469"/>
        <dbReference type="ChEBI" id="CHEBI:58435"/>
        <dbReference type="ChEBI" id="CHEBI:58525"/>
        <dbReference type="EC" id="5.3.1.16"/>
    </reaction>
</comment>
<dbReference type="SUPFAM" id="SSF51366">
    <property type="entry name" value="Ribulose-phoshate binding barrel"/>
    <property type="match status" value="1"/>
</dbReference>
<dbReference type="InterPro" id="IPR011060">
    <property type="entry name" value="RibuloseP-bd_barrel"/>
</dbReference>
<dbReference type="AlphaFoldDB" id="A0A328VET1"/>
<name>A0A328VET1_9CHLR</name>
<evidence type="ECO:0000256" key="2">
    <source>
        <dbReference type="ARBA" id="ARBA00004496"/>
    </source>
</evidence>
<dbReference type="RefSeq" id="WP_112426533.1">
    <property type="nucleotide sequence ID" value="NZ_MCIF01000002.1"/>
</dbReference>
<feature type="active site" description="Proton donor" evidence="12">
    <location>
        <position position="129"/>
    </location>
</feature>
<dbReference type="InterPro" id="IPR006063">
    <property type="entry name" value="HisA_bact_arch"/>
</dbReference>
<dbReference type="OrthoDB" id="9781903at2"/>
<organism evidence="15 16">
    <name type="scientific">Thermogemmatispora tikiterensis</name>
    <dbReference type="NCBI Taxonomy" id="1825093"/>
    <lineage>
        <taxon>Bacteria</taxon>
        <taxon>Bacillati</taxon>
        <taxon>Chloroflexota</taxon>
        <taxon>Ktedonobacteria</taxon>
        <taxon>Thermogemmatisporales</taxon>
        <taxon>Thermogemmatisporaceae</taxon>
        <taxon>Thermogemmatispora</taxon>
    </lineage>
</organism>
<dbReference type="GO" id="GO:0000162">
    <property type="term" value="P:L-tryptophan biosynthetic process"/>
    <property type="evidence" value="ECO:0007669"/>
    <property type="project" value="TreeGrafter"/>
</dbReference>
<comment type="pathway">
    <text evidence="3 12 14">Amino-acid biosynthesis; L-histidine biosynthesis; L-histidine from 5-phospho-alpha-D-ribose 1-diphosphate: step 4/9.</text>
</comment>
<dbReference type="FunFam" id="3.20.20.70:FF:000009">
    <property type="entry name" value="1-(5-phosphoribosyl)-5-[(5-phosphoribosylamino)methylideneamino] imidazole-4-carboxamide isomerase"/>
    <property type="match status" value="1"/>
</dbReference>
<evidence type="ECO:0000256" key="8">
    <source>
        <dbReference type="ARBA" id="ARBA00022605"/>
    </source>
</evidence>
<gene>
    <name evidence="12" type="primary">hisA</name>
    <name evidence="15" type="ORF">A4R35_03285</name>
</gene>
<evidence type="ECO:0000256" key="1">
    <source>
        <dbReference type="ARBA" id="ARBA00000901"/>
    </source>
</evidence>
<dbReference type="CDD" id="cd04732">
    <property type="entry name" value="HisA"/>
    <property type="match status" value="1"/>
</dbReference>
<keyword evidence="7 12" id="KW-0963">Cytoplasm</keyword>
<dbReference type="GO" id="GO:0000105">
    <property type="term" value="P:L-histidine biosynthetic process"/>
    <property type="evidence" value="ECO:0007669"/>
    <property type="project" value="UniProtKB-UniRule"/>
</dbReference>
<keyword evidence="8 12" id="KW-0028">Amino-acid biosynthesis</keyword>
<dbReference type="EMBL" id="MCIF01000002">
    <property type="protein sequence ID" value="RAQ94542.1"/>
    <property type="molecule type" value="Genomic_DNA"/>
</dbReference>
<keyword evidence="9 12" id="KW-0368">Histidine biosynthesis</keyword>
<evidence type="ECO:0000256" key="10">
    <source>
        <dbReference type="ARBA" id="ARBA00023235"/>
    </source>
</evidence>
<dbReference type="UniPathway" id="UPA00031">
    <property type="reaction ID" value="UER00009"/>
</dbReference>
<evidence type="ECO:0000256" key="13">
    <source>
        <dbReference type="RuleBase" id="RU003657"/>
    </source>
</evidence>
<proteinExistence type="inferred from homology"/>
<evidence type="ECO:0000256" key="9">
    <source>
        <dbReference type="ARBA" id="ARBA00023102"/>
    </source>
</evidence>
<dbReference type="InterPro" id="IPR044524">
    <property type="entry name" value="Isoase_HisA-like"/>
</dbReference>
<dbReference type="PANTHER" id="PTHR43090">
    <property type="entry name" value="1-(5-PHOSPHORIBOSYL)-5-[(5-PHOSPHORIBOSYLAMINO)METHYLIDENEAMINO] IMIDAZOLE-4-CARBOXAMIDE ISOMERASE"/>
    <property type="match status" value="1"/>
</dbReference>
<dbReference type="Pfam" id="PF00977">
    <property type="entry name" value="His_biosynth"/>
    <property type="match status" value="1"/>
</dbReference>
<reference evidence="15 16" key="1">
    <citation type="submission" date="2016-08" db="EMBL/GenBank/DDBJ databases">
        <title>Analysis of Carbohydrate Active Enzymes in Thermogemmatispora T81 Reveals Carbohydrate Degradation Ability.</title>
        <authorList>
            <person name="Tomazini A."/>
            <person name="Lal S."/>
            <person name="Stott M."/>
            <person name="Henrissat B."/>
            <person name="Polikarpov I."/>
            <person name="Sparling R."/>
            <person name="Levin D.B."/>
        </authorList>
    </citation>
    <scope>NUCLEOTIDE SEQUENCE [LARGE SCALE GENOMIC DNA]</scope>
    <source>
        <strain evidence="15 16">T81</strain>
    </source>
</reference>
<evidence type="ECO:0000313" key="15">
    <source>
        <dbReference type="EMBL" id="RAQ94542.1"/>
    </source>
</evidence>
<dbReference type="GO" id="GO:0003949">
    <property type="term" value="F:1-(5-phosphoribosyl)-5-[(5-phosphoribosylamino)methylideneamino]imidazole-4-carboxamide isomerase activity"/>
    <property type="evidence" value="ECO:0007669"/>
    <property type="project" value="UniProtKB-UniRule"/>
</dbReference>